<evidence type="ECO:0000313" key="1">
    <source>
        <dbReference type="EMBL" id="MBE9665071.1"/>
    </source>
</evidence>
<dbReference type="EMBL" id="JADFFM010000001">
    <property type="protein sequence ID" value="MBE9665071.1"/>
    <property type="molecule type" value="Genomic_DNA"/>
</dbReference>
<proteinExistence type="predicted"/>
<protein>
    <submittedName>
        <fullName evidence="1">Uncharacterized protein</fullName>
    </submittedName>
</protein>
<evidence type="ECO:0000313" key="2">
    <source>
        <dbReference type="Proteomes" id="UP000632774"/>
    </source>
</evidence>
<gene>
    <name evidence="1" type="ORF">IRJ18_01775</name>
</gene>
<organism evidence="1 2">
    <name type="scientific">Mucilaginibacter boryungensis</name>
    <dbReference type="NCBI Taxonomy" id="768480"/>
    <lineage>
        <taxon>Bacteria</taxon>
        <taxon>Pseudomonadati</taxon>
        <taxon>Bacteroidota</taxon>
        <taxon>Sphingobacteriia</taxon>
        <taxon>Sphingobacteriales</taxon>
        <taxon>Sphingobacteriaceae</taxon>
        <taxon>Mucilaginibacter</taxon>
    </lineage>
</organism>
<reference evidence="1 2" key="1">
    <citation type="submission" date="2020-10" db="EMBL/GenBank/DDBJ databases">
        <title>Mucilaginibacter mali sp. nov., isolated from rhizosphere soil of apple orchard.</title>
        <authorList>
            <person name="Lee J.-S."/>
            <person name="Kim H.S."/>
            <person name="Kim J.-S."/>
        </authorList>
    </citation>
    <scope>NUCLEOTIDE SEQUENCE [LARGE SCALE GENOMIC DNA]</scope>
    <source>
        <strain evidence="1 2">KCTC 23157</strain>
    </source>
</reference>
<sequence>MNYENGIKLISQNLHLIDTMYNEMLISAIVAVPINADINGIANLIIDGEWDEIQHTIQGQQIQVVVLFDLDEYEPGDLAKWMPLSHLIGQ</sequence>
<comment type="caution">
    <text evidence="1">The sequence shown here is derived from an EMBL/GenBank/DDBJ whole genome shotgun (WGS) entry which is preliminary data.</text>
</comment>
<dbReference type="RefSeq" id="WP_194104487.1">
    <property type="nucleotide sequence ID" value="NZ_JADFFM010000001.1"/>
</dbReference>
<dbReference type="Proteomes" id="UP000632774">
    <property type="component" value="Unassembled WGS sequence"/>
</dbReference>
<accession>A0ABR9XCW6</accession>
<keyword evidence="2" id="KW-1185">Reference proteome</keyword>
<name>A0ABR9XCW6_9SPHI</name>